<dbReference type="InterPro" id="IPR001370">
    <property type="entry name" value="BIR_rpt"/>
</dbReference>
<dbReference type="InterPro" id="IPR013083">
    <property type="entry name" value="Znf_RING/FYVE/PHD"/>
</dbReference>
<evidence type="ECO:0000256" key="5">
    <source>
        <dbReference type="ARBA" id="ARBA00022833"/>
    </source>
</evidence>
<keyword evidence="3" id="KW-0479">Metal-binding</keyword>
<dbReference type="GO" id="GO:0005634">
    <property type="term" value="C:nucleus"/>
    <property type="evidence" value="ECO:0007669"/>
    <property type="project" value="TreeGrafter"/>
</dbReference>
<evidence type="ECO:0000313" key="9">
    <source>
        <dbReference type="Proteomes" id="UP000596742"/>
    </source>
</evidence>
<dbReference type="CDD" id="cd00022">
    <property type="entry name" value="BIR"/>
    <property type="match status" value="3"/>
</dbReference>
<dbReference type="FunFam" id="1.10.1170.10:FF:000002">
    <property type="entry name" value="Baculoviral IAP repeat containing 7"/>
    <property type="match status" value="1"/>
</dbReference>
<dbReference type="SMART" id="SM00238">
    <property type="entry name" value="BIR"/>
    <property type="match status" value="3"/>
</dbReference>
<comment type="similarity">
    <text evidence="1">Belongs to the IAP family.</text>
</comment>
<evidence type="ECO:0000256" key="4">
    <source>
        <dbReference type="ARBA" id="ARBA00022771"/>
    </source>
</evidence>
<dbReference type="PROSITE" id="PS50143">
    <property type="entry name" value="BIR_REPEAT_2"/>
    <property type="match status" value="3"/>
</dbReference>
<dbReference type="Pfam" id="PF00653">
    <property type="entry name" value="BIR"/>
    <property type="match status" value="3"/>
</dbReference>
<feature type="domain" description="RING-type" evidence="7">
    <location>
        <begin position="922"/>
        <end position="957"/>
    </location>
</feature>
<evidence type="ECO:0000256" key="1">
    <source>
        <dbReference type="ARBA" id="ARBA00006672"/>
    </source>
</evidence>
<proteinExistence type="inferred from homology"/>
<dbReference type="GO" id="GO:0005737">
    <property type="term" value="C:cytoplasm"/>
    <property type="evidence" value="ECO:0007669"/>
    <property type="project" value="TreeGrafter"/>
</dbReference>
<dbReference type="InterPro" id="IPR050784">
    <property type="entry name" value="IAP"/>
</dbReference>
<dbReference type="Proteomes" id="UP000596742">
    <property type="component" value="Unassembled WGS sequence"/>
</dbReference>
<gene>
    <name evidence="8" type="ORF">MGAL_10B052762</name>
</gene>
<comment type="caution">
    <text evidence="8">The sequence shown here is derived from an EMBL/GenBank/DDBJ whole genome shotgun (WGS) entry which is preliminary data.</text>
</comment>
<keyword evidence="9" id="KW-1185">Reference proteome</keyword>
<dbReference type="Gene3D" id="1.10.1170.10">
    <property type="entry name" value="Inhibitor Of Apoptosis Protein (2mihbC-IAP-1), Chain A"/>
    <property type="match status" value="3"/>
</dbReference>
<organism evidence="8 9">
    <name type="scientific">Mytilus galloprovincialis</name>
    <name type="common">Mediterranean mussel</name>
    <dbReference type="NCBI Taxonomy" id="29158"/>
    <lineage>
        <taxon>Eukaryota</taxon>
        <taxon>Metazoa</taxon>
        <taxon>Spiralia</taxon>
        <taxon>Lophotrochozoa</taxon>
        <taxon>Mollusca</taxon>
        <taxon>Bivalvia</taxon>
        <taxon>Autobranchia</taxon>
        <taxon>Pteriomorphia</taxon>
        <taxon>Mytilida</taxon>
        <taxon>Mytiloidea</taxon>
        <taxon>Mytilidae</taxon>
        <taxon>Mytilinae</taxon>
        <taxon>Mytilus</taxon>
    </lineage>
</organism>
<dbReference type="PANTHER" id="PTHR10044">
    <property type="entry name" value="INHIBITOR OF APOPTOSIS"/>
    <property type="match status" value="1"/>
</dbReference>
<accession>A0A8B6E3W9</accession>
<name>A0A8B6E3W9_MYTGA</name>
<evidence type="ECO:0000256" key="2">
    <source>
        <dbReference type="ARBA" id="ARBA00022703"/>
    </source>
</evidence>
<sequence>MDAYGEEIIKELKRKEHRILRTAQEVIKFYMVQSNRSFQCLIEEHKHDLYHYYHFTTRCELCSFDYLLPDRRLLQQNHLELLCIPSSLSNFDTRNFNCSITVDEIDLDIAWCLLDCCDDIFWRQCLQLQRKTFGEFLNENKHEIYHLVGGLNRCNQCKNNSQQHKNIITQKQWTYLFYQPNSTTVKSANLSKETVTCASKVMARTDITINQLYEDDIKLAKHLLLHLMPLKKGLVRLLALGQQLLNSDTTSVSAYRQLCLKFDQIMGVLVHSLPNNTADKDHAVSRKQGYNKNNLLNGGILPEDEFKFYEYRQTKEKDKIRKSETYFIDRDRNAWTSDFSDKQTKKHLPSRYFLYDVPFEQCFLPGGTIFKTPQERLASYTYWPVHPMFWPYPLALAGFFYTGTEHLVRCFTCDYTASVNSWIPPENPSEAHARCSPDCSFVQGNGFKICAKIDTSSENAVLEKDIKGNPFISCVDFSTKQCYSNDKSSLLKGESATIHTTLFADNVFCPPDTYANTDNISLMYPNMINGIRKTSTEINDIGCDGMNEMVSSLSIQTSDAMVVENQVANLEEAKVEQHSKFLFTDTADTTLFFDDTAKKNNQVLEDNVSNLNVMTTESNLHSNDNSLIYKFTDGSVAKLKYPQFQLVKSRLQTYTNWKYSSKQQPILLAEAGYFYTGEADIVRCFCCDLGLAEWDAQDDPWVEHARHNSRCLFLKREKGEDYVNDVQLRWKKIYNPKHPILEDRDSRLKTFAGVWRTDIEQTPDILVDAGFFYTGEEDTVRCHYCDGGLRNWEPKDIPWEEHARWFPFCKFVIKMKGREYIDEIRIKHESTERNEEVATRSDELFVNHPFVQQLQELEFKTEDITAAMQVFKSKEGRSNFTIEDIVEIIIQGKGREQEIQKSIQDPSTLKEINRQLKEKLLCVRCKTNDVSMLFASCGHRITCETCAQQLDYCPYCNKEITKRIKTFLS</sequence>
<protein>
    <recommendedName>
        <fullName evidence="7">RING-type domain-containing protein</fullName>
    </recommendedName>
</protein>
<dbReference type="InterPro" id="IPR001841">
    <property type="entry name" value="Znf_RING"/>
</dbReference>
<keyword evidence="5" id="KW-0862">Zinc</keyword>
<keyword evidence="4 6" id="KW-0863">Zinc-finger</keyword>
<keyword evidence="2" id="KW-0053">Apoptosis</keyword>
<evidence type="ECO:0000256" key="3">
    <source>
        <dbReference type="ARBA" id="ARBA00022723"/>
    </source>
</evidence>
<dbReference type="FunFam" id="1.10.1170.10:FF:000003">
    <property type="entry name" value="E3 ubiquitin-protein ligase XIAP"/>
    <property type="match status" value="1"/>
</dbReference>
<reference evidence="8" key="1">
    <citation type="submission" date="2018-11" db="EMBL/GenBank/DDBJ databases">
        <authorList>
            <person name="Alioto T."/>
            <person name="Alioto T."/>
        </authorList>
    </citation>
    <scope>NUCLEOTIDE SEQUENCE</scope>
</reference>
<dbReference type="GO" id="GO:0006915">
    <property type="term" value="P:apoptotic process"/>
    <property type="evidence" value="ECO:0007669"/>
    <property type="project" value="UniProtKB-KW"/>
</dbReference>
<dbReference type="PANTHER" id="PTHR10044:SF139">
    <property type="entry name" value="DEATH-ASSOCIATED INHIBITOR OF APOPTOSIS 2"/>
    <property type="match status" value="1"/>
</dbReference>
<dbReference type="OrthoDB" id="6058416at2759"/>
<dbReference type="PROSITE" id="PS50089">
    <property type="entry name" value="ZF_RING_2"/>
    <property type="match status" value="1"/>
</dbReference>
<dbReference type="GO" id="GO:0008270">
    <property type="term" value="F:zinc ion binding"/>
    <property type="evidence" value="ECO:0007669"/>
    <property type="project" value="UniProtKB-KW"/>
</dbReference>
<evidence type="ECO:0000313" key="8">
    <source>
        <dbReference type="EMBL" id="VDI28244.1"/>
    </source>
</evidence>
<dbReference type="Gene3D" id="3.30.40.10">
    <property type="entry name" value="Zinc/RING finger domain, C3HC4 (zinc finger)"/>
    <property type="match status" value="1"/>
</dbReference>
<evidence type="ECO:0000259" key="7">
    <source>
        <dbReference type="PROSITE" id="PS50089"/>
    </source>
</evidence>
<dbReference type="EMBL" id="UYJE01004468">
    <property type="protein sequence ID" value="VDI28244.1"/>
    <property type="molecule type" value="Genomic_DNA"/>
</dbReference>
<dbReference type="GO" id="GO:0051726">
    <property type="term" value="P:regulation of cell cycle"/>
    <property type="evidence" value="ECO:0007669"/>
    <property type="project" value="TreeGrafter"/>
</dbReference>
<dbReference type="SUPFAM" id="SSF57924">
    <property type="entry name" value="Inhibitor of apoptosis (IAP) repeat"/>
    <property type="match status" value="3"/>
</dbReference>
<evidence type="ECO:0000256" key="6">
    <source>
        <dbReference type="PROSITE-ProRule" id="PRU00175"/>
    </source>
</evidence>
<dbReference type="Pfam" id="PF13920">
    <property type="entry name" value="zf-C3HC4_3"/>
    <property type="match status" value="1"/>
</dbReference>
<dbReference type="AlphaFoldDB" id="A0A8B6E3W9"/>